<evidence type="ECO:0000313" key="3">
    <source>
        <dbReference type="Proteomes" id="UP000193136"/>
    </source>
</evidence>
<comment type="caution">
    <text evidence="2">The sequence shown here is derived from an EMBL/GenBank/DDBJ whole genome shotgun (WGS) entry which is preliminary data.</text>
</comment>
<dbReference type="GO" id="GO:0016787">
    <property type="term" value="F:hydrolase activity"/>
    <property type="evidence" value="ECO:0007669"/>
    <property type="project" value="UniProtKB-KW"/>
</dbReference>
<accession>A0A1X0Y2G3</accession>
<sequence>MQQLQGFFNIDGVSLEYRLFQPRQATDPTLVFLHEGLGCVAMWKDFPLQVARLTGCRVLVYSRAGYGRSDSCPLPRPLSFMHDEGLRVLPKVLTAAEIERAVLVGHSDGASIALIHAGGCADPRLRGLILMAPHVFVEDLTLAGIRAARAAWQTTDLRDKLHRYHGDNVDCAFLGWNRAWLDPDFADWNLENYLPAINIPVLLIQGEQDDYGTIRQLEKIVAQLPQQTKTVMLPACGHSPFRDKPTETLQLVSEFLQQHFLSAAANPSQPDVPSR</sequence>
<proteinExistence type="predicted"/>
<dbReference type="STRING" id="1969733.B5V00_10360"/>
<keyword evidence="2" id="KW-0378">Hydrolase</keyword>
<dbReference type="AlphaFoldDB" id="A0A1X0Y2G3"/>
<dbReference type="EMBL" id="NAAD01000012">
    <property type="protein sequence ID" value="ORJ59288.1"/>
    <property type="molecule type" value="Genomic_DNA"/>
</dbReference>
<dbReference type="PANTHER" id="PTHR43689:SF8">
    <property type="entry name" value="ALPHA_BETA-HYDROLASES SUPERFAMILY PROTEIN"/>
    <property type="match status" value="1"/>
</dbReference>
<dbReference type="Pfam" id="PF12697">
    <property type="entry name" value="Abhydrolase_6"/>
    <property type="match status" value="1"/>
</dbReference>
<dbReference type="Proteomes" id="UP000193136">
    <property type="component" value="Unassembled WGS sequence"/>
</dbReference>
<reference evidence="2 3" key="1">
    <citation type="submission" date="2017-03" db="EMBL/GenBank/DDBJ databases">
        <title>Genome sequence of Geothermobacter sp. EPR-M, Deep-Sea Iron Reducer.</title>
        <authorList>
            <person name="Tully B."/>
            <person name="Savalia P."/>
            <person name="Abuyen K."/>
            <person name="Baughan C."/>
            <person name="Romero E."/>
            <person name="Ronkowski C."/>
            <person name="Torres B."/>
            <person name="Tremblay J."/>
            <person name="Trujillo A."/>
            <person name="Tyler M."/>
            <person name="Perez-Rodriguez I."/>
            <person name="Amend J."/>
        </authorList>
    </citation>
    <scope>NUCLEOTIDE SEQUENCE [LARGE SCALE GENOMIC DNA]</scope>
    <source>
        <strain evidence="2 3">EPR-M</strain>
    </source>
</reference>
<dbReference type="SUPFAM" id="SSF53474">
    <property type="entry name" value="alpha/beta-Hydrolases"/>
    <property type="match status" value="1"/>
</dbReference>
<dbReference type="Gene3D" id="3.40.50.1820">
    <property type="entry name" value="alpha/beta hydrolase"/>
    <property type="match status" value="1"/>
</dbReference>
<name>A0A1X0Y2G3_9BACT</name>
<keyword evidence="3" id="KW-1185">Reference proteome</keyword>
<dbReference type="InterPro" id="IPR029058">
    <property type="entry name" value="AB_hydrolase_fold"/>
</dbReference>
<evidence type="ECO:0000259" key="1">
    <source>
        <dbReference type="Pfam" id="PF12697"/>
    </source>
</evidence>
<dbReference type="RefSeq" id="WP_085010718.1">
    <property type="nucleotide sequence ID" value="NZ_NAAD01000012.1"/>
</dbReference>
<protein>
    <submittedName>
        <fullName evidence="2">Alpha/beta hydrolase</fullName>
    </submittedName>
</protein>
<organism evidence="2 3">
    <name type="scientific">Geothermobacter hydrogeniphilus</name>
    <dbReference type="NCBI Taxonomy" id="1969733"/>
    <lineage>
        <taxon>Bacteria</taxon>
        <taxon>Pseudomonadati</taxon>
        <taxon>Thermodesulfobacteriota</taxon>
        <taxon>Desulfuromonadia</taxon>
        <taxon>Desulfuromonadales</taxon>
        <taxon>Geothermobacteraceae</taxon>
        <taxon>Geothermobacter</taxon>
    </lineage>
</organism>
<evidence type="ECO:0000313" key="2">
    <source>
        <dbReference type="EMBL" id="ORJ59288.1"/>
    </source>
</evidence>
<dbReference type="PANTHER" id="PTHR43689">
    <property type="entry name" value="HYDROLASE"/>
    <property type="match status" value="1"/>
</dbReference>
<gene>
    <name evidence="2" type="ORF">B5V00_10360</name>
</gene>
<dbReference type="OrthoDB" id="9779853at2"/>
<dbReference type="InterPro" id="IPR000073">
    <property type="entry name" value="AB_hydrolase_1"/>
</dbReference>
<feature type="domain" description="AB hydrolase-1" evidence="1">
    <location>
        <begin position="30"/>
        <end position="248"/>
    </location>
</feature>